<gene>
    <name evidence="1" type="ORF">MLD38_012947</name>
</gene>
<name>A0ACB9R837_9MYRT</name>
<organism evidence="1 2">
    <name type="scientific">Melastoma candidum</name>
    <dbReference type="NCBI Taxonomy" id="119954"/>
    <lineage>
        <taxon>Eukaryota</taxon>
        <taxon>Viridiplantae</taxon>
        <taxon>Streptophyta</taxon>
        <taxon>Embryophyta</taxon>
        <taxon>Tracheophyta</taxon>
        <taxon>Spermatophyta</taxon>
        <taxon>Magnoliopsida</taxon>
        <taxon>eudicotyledons</taxon>
        <taxon>Gunneridae</taxon>
        <taxon>Pentapetalae</taxon>
        <taxon>rosids</taxon>
        <taxon>malvids</taxon>
        <taxon>Myrtales</taxon>
        <taxon>Melastomataceae</taxon>
        <taxon>Melastomatoideae</taxon>
        <taxon>Melastomateae</taxon>
        <taxon>Melastoma</taxon>
    </lineage>
</organism>
<accession>A0ACB9R837</accession>
<reference evidence="2" key="1">
    <citation type="journal article" date="2023" name="Front. Plant Sci.">
        <title>Chromosomal-level genome assembly of Melastoma candidum provides insights into trichome evolution.</title>
        <authorList>
            <person name="Zhong Y."/>
            <person name="Wu W."/>
            <person name="Sun C."/>
            <person name="Zou P."/>
            <person name="Liu Y."/>
            <person name="Dai S."/>
            <person name="Zhou R."/>
        </authorList>
    </citation>
    <scope>NUCLEOTIDE SEQUENCE [LARGE SCALE GENOMIC DNA]</scope>
</reference>
<sequence>MSYEECRKRRVEENKKRMEALNLPQLSQSLVGTPSPKPSPMKKQAKLLTVQKQMVVVRRSSRVANLPAPDYRDVAVEHKSVPRFMAIRRRTYKGRDASGLVSASAEAREYALGKAEELELSLGKLYPTLVRSMLPSHVSGGFWLGLPTHFCKTELPKYDGVMTLVDEAGEEYPTVYLARKNGLSGGWKGFARDHDLADGDAVVFQLTKLSTMKVYIIRSSGFNENKDP</sequence>
<evidence type="ECO:0000313" key="2">
    <source>
        <dbReference type="Proteomes" id="UP001057402"/>
    </source>
</evidence>
<evidence type="ECO:0000313" key="1">
    <source>
        <dbReference type="EMBL" id="KAI4375029.1"/>
    </source>
</evidence>
<comment type="caution">
    <text evidence="1">The sequence shown here is derived from an EMBL/GenBank/DDBJ whole genome shotgun (WGS) entry which is preliminary data.</text>
</comment>
<dbReference type="EMBL" id="CM042883">
    <property type="protein sequence ID" value="KAI4375029.1"/>
    <property type="molecule type" value="Genomic_DNA"/>
</dbReference>
<keyword evidence="2" id="KW-1185">Reference proteome</keyword>
<dbReference type="Proteomes" id="UP001057402">
    <property type="component" value="Chromosome 4"/>
</dbReference>
<protein>
    <submittedName>
        <fullName evidence="1">Uncharacterized protein</fullName>
    </submittedName>
</protein>
<proteinExistence type="predicted"/>